<protein>
    <submittedName>
        <fullName evidence="2">Uncharacterized protein</fullName>
    </submittedName>
</protein>
<evidence type="ECO:0000313" key="2">
    <source>
        <dbReference type="EMBL" id="MFC5971487.1"/>
    </source>
</evidence>
<keyword evidence="1" id="KW-0812">Transmembrane</keyword>
<dbReference type="Proteomes" id="UP001596099">
    <property type="component" value="Unassembled WGS sequence"/>
</dbReference>
<dbReference type="EMBL" id="JBHSQH010000001">
    <property type="protein sequence ID" value="MFC5971487.1"/>
    <property type="molecule type" value="Genomic_DNA"/>
</dbReference>
<feature type="transmembrane region" description="Helical" evidence="1">
    <location>
        <begin position="20"/>
        <end position="36"/>
    </location>
</feature>
<feature type="transmembrane region" description="Helical" evidence="1">
    <location>
        <begin position="163"/>
        <end position="181"/>
    </location>
</feature>
<accession>A0ABD5RLL9</accession>
<keyword evidence="3" id="KW-1185">Reference proteome</keyword>
<feature type="transmembrane region" description="Helical" evidence="1">
    <location>
        <begin position="140"/>
        <end position="157"/>
    </location>
</feature>
<proteinExistence type="predicted"/>
<dbReference type="AlphaFoldDB" id="A0ABD5RLL9"/>
<sequence length="205" mass="22251">MQANNSSGALPSTSGAIDSIALLATLALVIGIELAVTMRDTDVLRHDVLQGRPDGWTPISRLSHLRLVYPQFTLTYFAIFELLSLVYFIVNLLVEAPTLPLGHPVTIVRSIILLVFVIYPLIAVPAYGRMARANSLLGRSVGYHAIGVTAILALSLIDLPIGPLRTALLVFVVPMLTTVFFDKGLQHDVREYGRASDKATPKGIH</sequence>
<feature type="transmembrane region" description="Helical" evidence="1">
    <location>
        <begin position="74"/>
        <end position="94"/>
    </location>
</feature>
<evidence type="ECO:0000313" key="3">
    <source>
        <dbReference type="Proteomes" id="UP001596099"/>
    </source>
</evidence>
<evidence type="ECO:0000256" key="1">
    <source>
        <dbReference type="SAM" id="Phobius"/>
    </source>
</evidence>
<feature type="transmembrane region" description="Helical" evidence="1">
    <location>
        <begin position="106"/>
        <end position="128"/>
    </location>
</feature>
<reference evidence="2 3" key="1">
    <citation type="journal article" date="2019" name="Int. J. Syst. Evol. Microbiol.">
        <title>The Global Catalogue of Microorganisms (GCM) 10K type strain sequencing project: providing services to taxonomists for standard genome sequencing and annotation.</title>
        <authorList>
            <consortium name="The Broad Institute Genomics Platform"/>
            <consortium name="The Broad Institute Genome Sequencing Center for Infectious Disease"/>
            <person name="Wu L."/>
            <person name="Ma J."/>
        </authorList>
    </citation>
    <scope>NUCLEOTIDE SEQUENCE [LARGE SCALE GENOMIC DNA]</scope>
    <source>
        <strain evidence="2 3">CGMCC 1.12543</strain>
    </source>
</reference>
<organism evidence="2 3">
    <name type="scientific">Halomarina salina</name>
    <dbReference type="NCBI Taxonomy" id="1872699"/>
    <lineage>
        <taxon>Archaea</taxon>
        <taxon>Methanobacteriati</taxon>
        <taxon>Methanobacteriota</taxon>
        <taxon>Stenosarchaea group</taxon>
        <taxon>Halobacteria</taxon>
        <taxon>Halobacteriales</taxon>
        <taxon>Natronomonadaceae</taxon>
        <taxon>Halomarina</taxon>
    </lineage>
</organism>
<dbReference type="RefSeq" id="WP_379751000.1">
    <property type="nucleotide sequence ID" value="NZ_JBHSQH010000001.1"/>
</dbReference>
<gene>
    <name evidence="2" type="ORF">ACFPYI_09110</name>
</gene>
<name>A0ABD5RLL9_9EURY</name>
<keyword evidence="1" id="KW-1133">Transmembrane helix</keyword>
<comment type="caution">
    <text evidence="2">The sequence shown here is derived from an EMBL/GenBank/DDBJ whole genome shotgun (WGS) entry which is preliminary data.</text>
</comment>
<keyword evidence="1" id="KW-0472">Membrane</keyword>